<name>Q0UZF0_PHANO</name>
<dbReference type="AlphaFoldDB" id="Q0UZF0"/>
<dbReference type="KEGG" id="pno:SNOG_02864"/>
<dbReference type="InParanoid" id="Q0UZF0"/>
<organism evidence="1 2">
    <name type="scientific">Phaeosphaeria nodorum (strain SN15 / ATCC MYA-4574 / FGSC 10173)</name>
    <name type="common">Glume blotch fungus</name>
    <name type="synonym">Parastagonospora nodorum</name>
    <dbReference type="NCBI Taxonomy" id="321614"/>
    <lineage>
        <taxon>Eukaryota</taxon>
        <taxon>Fungi</taxon>
        <taxon>Dikarya</taxon>
        <taxon>Ascomycota</taxon>
        <taxon>Pezizomycotina</taxon>
        <taxon>Dothideomycetes</taxon>
        <taxon>Pleosporomycetidae</taxon>
        <taxon>Pleosporales</taxon>
        <taxon>Pleosporineae</taxon>
        <taxon>Phaeosphaeriaceae</taxon>
        <taxon>Parastagonospora</taxon>
    </lineage>
</organism>
<sequence length="33" mass="3711">MAVLSLTIGRCESRIRVLKRPPFVIPEVSELNS</sequence>
<evidence type="ECO:0000313" key="2">
    <source>
        <dbReference type="Proteomes" id="UP000001055"/>
    </source>
</evidence>
<reference evidence="2" key="1">
    <citation type="journal article" date="2007" name="Plant Cell">
        <title>Dothideomycete-plant interactions illuminated by genome sequencing and EST analysis of the wheat pathogen Stagonospora nodorum.</title>
        <authorList>
            <person name="Hane J.K."/>
            <person name="Lowe R.G."/>
            <person name="Solomon P.S."/>
            <person name="Tan K.C."/>
            <person name="Schoch C.L."/>
            <person name="Spatafora J.W."/>
            <person name="Crous P.W."/>
            <person name="Kodira C."/>
            <person name="Birren B.W."/>
            <person name="Galagan J.E."/>
            <person name="Torriani S.F."/>
            <person name="McDonald B.A."/>
            <person name="Oliver R.P."/>
        </authorList>
    </citation>
    <scope>NUCLEOTIDE SEQUENCE [LARGE SCALE GENOMIC DNA]</scope>
    <source>
        <strain evidence="2">SN15 / ATCC MYA-4574 / FGSC 10173</strain>
    </source>
</reference>
<dbReference type="RefSeq" id="XP_001793457.1">
    <property type="nucleotide sequence ID" value="XM_001793405.1"/>
</dbReference>
<dbReference type="GeneID" id="5970314"/>
<dbReference type="Proteomes" id="UP000001055">
    <property type="component" value="Unassembled WGS sequence"/>
</dbReference>
<proteinExistence type="predicted"/>
<accession>Q0UZF0</accession>
<protein>
    <submittedName>
        <fullName evidence="1">Uncharacterized protein</fullName>
    </submittedName>
</protein>
<dbReference type="EMBL" id="CH445328">
    <property type="protein sequence ID" value="EAT89595.1"/>
    <property type="molecule type" value="Genomic_DNA"/>
</dbReference>
<evidence type="ECO:0000313" key="1">
    <source>
        <dbReference type="EMBL" id="EAT89595.1"/>
    </source>
</evidence>
<gene>
    <name evidence="1" type="ORF">SNOG_02864</name>
</gene>